<protein>
    <recommendedName>
        <fullName evidence="3">Pierisin-like domain-containing protein</fullName>
    </recommendedName>
</protein>
<dbReference type="GeneID" id="63713420"/>
<organism evidence="4 5">
    <name type="scientific">Drechmeria coniospora</name>
    <name type="common">Nematophagous fungus</name>
    <name type="synonym">Meria coniospora</name>
    <dbReference type="NCBI Taxonomy" id="98403"/>
    <lineage>
        <taxon>Eukaryota</taxon>
        <taxon>Fungi</taxon>
        <taxon>Dikarya</taxon>
        <taxon>Ascomycota</taxon>
        <taxon>Pezizomycotina</taxon>
        <taxon>Sordariomycetes</taxon>
        <taxon>Hypocreomycetidae</taxon>
        <taxon>Hypocreales</taxon>
        <taxon>Ophiocordycipitaceae</taxon>
        <taxon>Drechmeria</taxon>
    </lineage>
</organism>
<evidence type="ECO:0000313" key="5">
    <source>
        <dbReference type="Proteomes" id="UP000076580"/>
    </source>
</evidence>
<feature type="signal peptide" evidence="2">
    <location>
        <begin position="1"/>
        <end position="24"/>
    </location>
</feature>
<evidence type="ECO:0000256" key="1">
    <source>
        <dbReference type="SAM" id="MobiDB-lite"/>
    </source>
</evidence>
<name>A0A151GR91_DRECN</name>
<feature type="region of interest" description="Disordered" evidence="1">
    <location>
        <begin position="520"/>
        <end position="560"/>
    </location>
</feature>
<evidence type="ECO:0000256" key="2">
    <source>
        <dbReference type="SAM" id="SignalP"/>
    </source>
</evidence>
<dbReference type="Gene3D" id="3.90.210.10">
    <property type="entry name" value="Heat-Labile Enterotoxin, subunit A"/>
    <property type="match status" value="1"/>
</dbReference>
<dbReference type="EMBL" id="LAYC01000001">
    <property type="protein sequence ID" value="KYK59644.1"/>
    <property type="molecule type" value="Genomic_DNA"/>
</dbReference>
<feature type="region of interest" description="Disordered" evidence="1">
    <location>
        <begin position="283"/>
        <end position="303"/>
    </location>
</feature>
<dbReference type="InterPro" id="IPR054695">
    <property type="entry name" value="Pierisin-like_dom"/>
</dbReference>
<accession>A0A151GR91</accession>
<evidence type="ECO:0000313" key="4">
    <source>
        <dbReference type="EMBL" id="KYK59644.1"/>
    </source>
</evidence>
<keyword evidence="5" id="KW-1185">Reference proteome</keyword>
<dbReference type="InParanoid" id="A0A151GR91"/>
<dbReference type="Pfam" id="PF22596">
    <property type="entry name" value="Scabin-like"/>
    <property type="match status" value="1"/>
</dbReference>
<reference evidence="4 5" key="1">
    <citation type="journal article" date="2016" name="Sci. Rep.">
        <title>Insights into Adaptations to a Near-Obligate Nematode Endoparasitic Lifestyle from the Finished Genome of Drechmeria coniospora.</title>
        <authorList>
            <person name="Zhang L."/>
            <person name="Zhou Z."/>
            <person name="Guo Q."/>
            <person name="Fokkens L."/>
            <person name="Miskei M."/>
            <person name="Pocsi I."/>
            <person name="Zhang W."/>
            <person name="Chen M."/>
            <person name="Wang L."/>
            <person name="Sun Y."/>
            <person name="Donzelli B.G."/>
            <person name="Gibson D.M."/>
            <person name="Nelson D.R."/>
            <person name="Luo J.G."/>
            <person name="Rep M."/>
            <person name="Liu H."/>
            <person name="Yang S."/>
            <person name="Wang J."/>
            <person name="Krasnoff S.B."/>
            <person name="Xu Y."/>
            <person name="Molnar I."/>
            <person name="Lin M."/>
        </authorList>
    </citation>
    <scope>NUCLEOTIDE SEQUENCE [LARGE SCALE GENOMIC DNA]</scope>
    <source>
        <strain evidence="4 5">ARSEF 6962</strain>
    </source>
</reference>
<keyword evidence="2" id="KW-0732">Signal</keyword>
<dbReference type="AlphaFoldDB" id="A0A151GR91"/>
<feature type="domain" description="Pierisin-like" evidence="3">
    <location>
        <begin position="56"/>
        <end position="191"/>
    </location>
</feature>
<comment type="caution">
    <text evidence="4">The sequence shown here is derived from an EMBL/GenBank/DDBJ whole genome shotgun (WGS) entry which is preliminary data.</text>
</comment>
<dbReference type="SUPFAM" id="SSF56399">
    <property type="entry name" value="ADP-ribosylation"/>
    <property type="match status" value="1"/>
</dbReference>
<gene>
    <name evidence="4" type="ORF">DCS_00777</name>
</gene>
<dbReference type="RefSeq" id="XP_040658996.1">
    <property type="nucleotide sequence ID" value="XM_040798113.1"/>
</dbReference>
<dbReference type="Proteomes" id="UP000076580">
    <property type="component" value="Chromosome 01"/>
</dbReference>
<evidence type="ECO:0000259" key="3">
    <source>
        <dbReference type="Pfam" id="PF22596"/>
    </source>
</evidence>
<sequence>MHSLSFSLFLSALILLSWLPATYAENSSHIRTKGLSRFNDVDEVYRVHDFHVDDGVYRFDTRSFLEVQEQGGFKPWGATLDDSTRDFSLYNFITKNGRRIGTMFTKAWTSINVALLSQYGREGFIYQIATAGNGIDVRKSLGPFYPTAMQGQDAIAYIGGIHKDQIIAHAYVPKDFKGTAADLQWIPNPDFDASTYGNRLLTVAPQLADVPDHVTAVVDGETIRAGDAKEFSEHKKHPSAWHARKLRQKINRLHGWFKNFPFENPSKKHNGVVRCFRKGECGLDGGDGNPAKKQPPESRRRKYGWSSLLAPSTSIKKGAIPSANPGYSIVVAGGIHAGLAFLNEARKALGQAFVQQAGSRIEAMDAMAGSSAAFDRAGDVRVGGFYRHVFERPDDAPGGLDELNRRRAKQGRKFLTRAQLYQLALHQDQDKHMGVEAYNEFLREQGDGVLKTAALREYWENVVKIYPALDRYRQDFLEYGTKTLQALNLVTGLILTPPSIQVKKTPGSQKGARGVHVVGNIDSGDDDATVSPPRNRINWCQIPTPTGGTEAANQDSDLTL</sequence>
<proteinExistence type="predicted"/>
<feature type="compositionally biased region" description="Polar residues" evidence="1">
    <location>
        <begin position="541"/>
        <end position="560"/>
    </location>
</feature>
<feature type="chain" id="PRO_5007580857" description="Pierisin-like domain-containing protein" evidence="2">
    <location>
        <begin position="25"/>
        <end position="560"/>
    </location>
</feature>